<sequence>MSDKKLTIDDIFNNDTFGILDTKAKTTQVKTDEARLIDEFEEINVFLDSNHREPGQGSMSEYALMARLKKVRNDEDFKKVLKPYDRHNLLGHVEMDSPTLEDVLNDDSGILDTSDDLSIFKYRHIPKEENRAKTDFVAKRKSLGDREFAPYEKMFHKVHQEIKDGRRRIVEFKDVDRQLKVGKFYFIDGVMIYLAKLDTEKRDDENLSVNTAKRKDGRTMTIFENGTVSNMYYRSVGKSIYAGGAKMVSDLDEAEQLDVFDNLENVDDEDECSGWIYILKSKSQRPEIKDIKNLYKIGFSSTPVKERIKNAKNEATYLYDDVAIVETYQIYNLNAKKFEQLTHRVFASACLDIEFDTKDNLRVNPREWFVVPKNVIEEAIQLIVSGEIMNYKFNNELQLLVQRTVD</sequence>
<comment type="caution">
    <text evidence="2">The sequence shown here is derived from an EMBL/GenBank/DDBJ whole genome shotgun (WGS) entry which is preliminary data.</text>
</comment>
<proteinExistence type="predicted"/>
<dbReference type="Pfam" id="PF13455">
    <property type="entry name" value="MUG113"/>
    <property type="match status" value="1"/>
</dbReference>
<dbReference type="SMART" id="SM00974">
    <property type="entry name" value="T5orf172"/>
    <property type="match status" value="1"/>
</dbReference>
<dbReference type="RefSeq" id="WP_078306755.1">
    <property type="nucleotide sequence ID" value="NZ_CP147511.1"/>
</dbReference>
<evidence type="ECO:0000313" key="2">
    <source>
        <dbReference type="EMBL" id="OOS21769.1"/>
    </source>
</evidence>
<organism evidence="2 3">
    <name type="scientific">Lwoffella lincolnii</name>
    <dbReference type="NCBI Taxonomy" id="90241"/>
    <lineage>
        <taxon>Bacteria</taxon>
        <taxon>Pseudomonadati</taxon>
        <taxon>Pseudomonadota</taxon>
        <taxon>Gammaproteobacteria</taxon>
        <taxon>Moraxellales</taxon>
        <taxon>Moraxellaceae</taxon>
        <taxon>Lwoffella</taxon>
    </lineage>
</organism>
<reference evidence="2 3" key="1">
    <citation type="submission" date="2017-02" db="EMBL/GenBank/DDBJ databases">
        <title>Draft genome sequence of Moraxella lincolnii CCUG 9405T type strain.</title>
        <authorList>
            <person name="Salva-Serra F."/>
            <person name="Engstrom-Jakobsson H."/>
            <person name="Thorell K."/>
            <person name="Jaen-Luchoro D."/>
            <person name="Gonzales-Siles L."/>
            <person name="Karlsson R."/>
            <person name="Yazdan S."/>
            <person name="Boulund F."/>
            <person name="Johnning A."/>
            <person name="Engstrand L."/>
            <person name="Kristiansson E."/>
            <person name="Moore E."/>
        </authorList>
    </citation>
    <scope>NUCLEOTIDE SEQUENCE [LARGE SCALE GENOMIC DNA]</scope>
    <source>
        <strain evidence="2 3">CCUG 9405</strain>
    </source>
</reference>
<dbReference type="InterPro" id="IPR018306">
    <property type="entry name" value="Phage_T5_Orf172_DNA-bd"/>
</dbReference>
<dbReference type="Proteomes" id="UP000191094">
    <property type="component" value="Unassembled WGS sequence"/>
</dbReference>
<keyword evidence="3" id="KW-1185">Reference proteome</keyword>
<dbReference type="AlphaFoldDB" id="A0A1T0CHK8"/>
<gene>
    <name evidence="2" type="ORF">B0682_03880</name>
</gene>
<accession>A0A1T0CHK8</accession>
<evidence type="ECO:0000313" key="3">
    <source>
        <dbReference type="Proteomes" id="UP000191094"/>
    </source>
</evidence>
<name>A0A1T0CHK8_9GAMM</name>
<dbReference type="EMBL" id="MUYT01000004">
    <property type="protein sequence ID" value="OOS21769.1"/>
    <property type="molecule type" value="Genomic_DNA"/>
</dbReference>
<dbReference type="STRING" id="90241.B0682_03880"/>
<evidence type="ECO:0000259" key="1">
    <source>
        <dbReference type="SMART" id="SM00974"/>
    </source>
</evidence>
<feature type="domain" description="Bacteriophage T5 Orf172 DNA-binding" evidence="1">
    <location>
        <begin position="289"/>
        <end position="383"/>
    </location>
</feature>
<dbReference type="OrthoDB" id="9814995at2"/>
<protein>
    <recommendedName>
        <fullName evidence="1">Bacteriophage T5 Orf172 DNA-binding domain-containing protein</fullName>
    </recommendedName>
</protein>